<proteinExistence type="predicted"/>
<evidence type="ECO:0000313" key="2">
    <source>
        <dbReference type="Proteomes" id="UP001557470"/>
    </source>
</evidence>
<dbReference type="EMBL" id="JAGEUA010000001">
    <property type="protein sequence ID" value="KAL1023679.1"/>
    <property type="molecule type" value="Genomic_DNA"/>
</dbReference>
<keyword evidence="2" id="KW-1185">Reference proteome</keyword>
<name>A0ABD0XQQ0_UMBPY</name>
<accession>A0ABD0XQQ0</accession>
<evidence type="ECO:0000313" key="1">
    <source>
        <dbReference type="EMBL" id="KAL1023679.1"/>
    </source>
</evidence>
<sequence>MKKMKNQGNLNNKDGVAPNVNLPAAQQDLTGCSDQFNLVEFFILHGPKILT</sequence>
<comment type="caution">
    <text evidence="1">The sequence shown here is derived from an EMBL/GenBank/DDBJ whole genome shotgun (WGS) entry which is preliminary data.</text>
</comment>
<protein>
    <submittedName>
        <fullName evidence="1">Uncharacterized protein</fullName>
    </submittedName>
</protein>
<dbReference type="AlphaFoldDB" id="A0ABD0XQQ0"/>
<dbReference type="Proteomes" id="UP001557470">
    <property type="component" value="Unassembled WGS sequence"/>
</dbReference>
<reference evidence="1 2" key="1">
    <citation type="submission" date="2024-06" db="EMBL/GenBank/DDBJ databases">
        <authorList>
            <person name="Pan Q."/>
            <person name="Wen M."/>
            <person name="Jouanno E."/>
            <person name="Zahm M."/>
            <person name="Klopp C."/>
            <person name="Cabau C."/>
            <person name="Louis A."/>
            <person name="Berthelot C."/>
            <person name="Parey E."/>
            <person name="Roest Crollius H."/>
            <person name="Montfort J."/>
            <person name="Robinson-Rechavi M."/>
            <person name="Bouchez O."/>
            <person name="Lampietro C."/>
            <person name="Lopez Roques C."/>
            <person name="Donnadieu C."/>
            <person name="Postlethwait J."/>
            <person name="Bobe J."/>
            <person name="Verreycken H."/>
            <person name="Guiguen Y."/>
        </authorList>
    </citation>
    <scope>NUCLEOTIDE SEQUENCE [LARGE SCALE GENOMIC DNA]</scope>
    <source>
        <strain evidence="1">Up_M1</strain>
        <tissue evidence="1">Testis</tissue>
    </source>
</reference>
<organism evidence="1 2">
    <name type="scientific">Umbra pygmaea</name>
    <name type="common">Eastern mudminnow</name>
    <dbReference type="NCBI Taxonomy" id="75934"/>
    <lineage>
        <taxon>Eukaryota</taxon>
        <taxon>Metazoa</taxon>
        <taxon>Chordata</taxon>
        <taxon>Craniata</taxon>
        <taxon>Vertebrata</taxon>
        <taxon>Euteleostomi</taxon>
        <taxon>Actinopterygii</taxon>
        <taxon>Neopterygii</taxon>
        <taxon>Teleostei</taxon>
        <taxon>Protacanthopterygii</taxon>
        <taxon>Esociformes</taxon>
        <taxon>Umbridae</taxon>
        <taxon>Umbra</taxon>
    </lineage>
</organism>
<gene>
    <name evidence="1" type="ORF">UPYG_G00044470</name>
</gene>